<organism evidence="2 3">
    <name type="scientific">Microbacterium rhizosphaerae</name>
    <dbReference type="NCBI Taxonomy" id="1678237"/>
    <lineage>
        <taxon>Bacteria</taxon>
        <taxon>Bacillati</taxon>
        <taxon>Actinomycetota</taxon>
        <taxon>Actinomycetes</taxon>
        <taxon>Micrococcales</taxon>
        <taxon>Microbacteriaceae</taxon>
        <taxon>Microbacterium</taxon>
    </lineage>
</organism>
<evidence type="ECO:0000313" key="3">
    <source>
        <dbReference type="Proteomes" id="UP001323798"/>
    </source>
</evidence>
<keyword evidence="2" id="KW-0378">Hydrolase</keyword>
<evidence type="ECO:0000313" key="2">
    <source>
        <dbReference type="EMBL" id="WPR91380.1"/>
    </source>
</evidence>
<protein>
    <submittedName>
        <fullName evidence="2">Alpha/beta hydrolase</fullName>
    </submittedName>
</protein>
<feature type="domain" description="AB hydrolase-1" evidence="1">
    <location>
        <begin position="5"/>
        <end position="227"/>
    </location>
</feature>
<dbReference type="SUPFAM" id="SSF53474">
    <property type="entry name" value="alpha/beta-Hydrolases"/>
    <property type="match status" value="1"/>
</dbReference>
<dbReference type="InterPro" id="IPR029058">
    <property type="entry name" value="AB_hydrolase_fold"/>
</dbReference>
<evidence type="ECO:0000259" key="1">
    <source>
        <dbReference type="Pfam" id="PF12697"/>
    </source>
</evidence>
<dbReference type="InterPro" id="IPR050266">
    <property type="entry name" value="AB_hydrolase_sf"/>
</dbReference>
<dbReference type="Gene3D" id="3.40.50.1820">
    <property type="entry name" value="alpha/beta hydrolase"/>
    <property type="match status" value="1"/>
</dbReference>
<gene>
    <name evidence="2" type="ORF">SM116_08915</name>
</gene>
<sequence>MVVQVVFVHGIRTSATMWRAQETFLTERGNPFTTVDLPGHGRRMTEEFTLERALGTIDEAVRRAAEMGPVLLVGHSMGGLLTAEYAGREHPPPIAGLIAASCTAIPRRNALATYRLFIRAFDSLPDRGDWLAARVLQLTLPEATRADVSAGGYAYDAQHAALESLEALDIEAALPRIRVPTWFINGQFDQLRINERRFMALKPDAELIVVPRTSHLVTVMRPRVFNALLAVALTTLEAQPAQGG</sequence>
<dbReference type="GO" id="GO:0016787">
    <property type="term" value="F:hydrolase activity"/>
    <property type="evidence" value="ECO:0007669"/>
    <property type="project" value="UniProtKB-KW"/>
</dbReference>
<proteinExistence type="predicted"/>
<dbReference type="Pfam" id="PF12697">
    <property type="entry name" value="Abhydrolase_6"/>
    <property type="match status" value="1"/>
</dbReference>
<accession>A0ABZ0SSG9</accession>
<reference evidence="2 3" key="1">
    <citation type="submission" date="2023-11" db="EMBL/GenBank/DDBJ databases">
        <title>Genome sequence of Microbacterium rhizosphaerae KACC 19337.</title>
        <authorList>
            <person name="Choi H."/>
            <person name="Kim S."/>
            <person name="Kim Y."/>
            <person name="Kwon S.-W."/>
            <person name="Heo J."/>
        </authorList>
    </citation>
    <scope>NUCLEOTIDE SEQUENCE [LARGE SCALE GENOMIC DNA]</scope>
    <source>
        <strain evidence="2 3">KACC 19337</strain>
    </source>
</reference>
<dbReference type="Proteomes" id="UP001323798">
    <property type="component" value="Chromosome"/>
</dbReference>
<dbReference type="InterPro" id="IPR000073">
    <property type="entry name" value="AB_hydrolase_1"/>
</dbReference>
<dbReference type="EMBL" id="CP139368">
    <property type="protein sequence ID" value="WPR91380.1"/>
    <property type="molecule type" value="Genomic_DNA"/>
</dbReference>
<name>A0ABZ0SSG9_9MICO</name>
<dbReference type="RefSeq" id="WP_320944080.1">
    <property type="nucleotide sequence ID" value="NZ_BAABEU010000010.1"/>
</dbReference>
<dbReference type="PANTHER" id="PTHR43798">
    <property type="entry name" value="MONOACYLGLYCEROL LIPASE"/>
    <property type="match status" value="1"/>
</dbReference>
<keyword evidence="3" id="KW-1185">Reference proteome</keyword>